<evidence type="ECO:0000256" key="4">
    <source>
        <dbReference type="ARBA" id="ARBA00023242"/>
    </source>
</evidence>
<evidence type="ECO:0000259" key="6">
    <source>
        <dbReference type="Pfam" id="PF24436"/>
    </source>
</evidence>
<dbReference type="Pfam" id="PF22966">
    <property type="entry name" value="INTS7_C_plants"/>
    <property type="match status" value="1"/>
</dbReference>
<dbReference type="GO" id="GO:0032039">
    <property type="term" value="C:integrator complex"/>
    <property type="evidence" value="ECO:0007669"/>
    <property type="project" value="InterPro"/>
</dbReference>
<evidence type="ECO:0000313" key="8">
    <source>
        <dbReference type="EMBL" id="CAI9108530.1"/>
    </source>
</evidence>
<evidence type="ECO:0000259" key="5">
    <source>
        <dbReference type="Pfam" id="PF22966"/>
    </source>
</evidence>
<dbReference type="PANTHER" id="PTHR13322:SF2">
    <property type="entry name" value="INTEGRATOR COMPLEX SUBUNIT 7"/>
    <property type="match status" value="1"/>
</dbReference>
<organism evidence="8 9">
    <name type="scientific">Oldenlandia corymbosa var. corymbosa</name>
    <dbReference type="NCBI Taxonomy" id="529605"/>
    <lineage>
        <taxon>Eukaryota</taxon>
        <taxon>Viridiplantae</taxon>
        <taxon>Streptophyta</taxon>
        <taxon>Embryophyta</taxon>
        <taxon>Tracheophyta</taxon>
        <taxon>Spermatophyta</taxon>
        <taxon>Magnoliopsida</taxon>
        <taxon>eudicotyledons</taxon>
        <taxon>Gunneridae</taxon>
        <taxon>Pentapetalae</taxon>
        <taxon>asterids</taxon>
        <taxon>lamiids</taxon>
        <taxon>Gentianales</taxon>
        <taxon>Rubiaceae</taxon>
        <taxon>Rubioideae</taxon>
        <taxon>Spermacoceae</taxon>
        <taxon>Hedyotis-Oldenlandia complex</taxon>
        <taxon>Oldenlandia</taxon>
    </lineage>
</organism>
<dbReference type="InterPro" id="IPR033060">
    <property type="entry name" value="INTS7"/>
</dbReference>
<dbReference type="Pfam" id="PF24436">
    <property type="entry name" value="INTS7_N"/>
    <property type="match status" value="1"/>
</dbReference>
<keyword evidence="4" id="KW-0539">Nucleus</keyword>
<feature type="domain" description="Integrator complex subunit 7 helical bundle" evidence="7">
    <location>
        <begin position="632"/>
        <end position="820"/>
    </location>
</feature>
<dbReference type="Proteomes" id="UP001161247">
    <property type="component" value="Chromosome 6"/>
</dbReference>
<proteinExistence type="predicted"/>
<gene>
    <name evidence="8" type="ORF">OLC1_LOCUS16602</name>
</gene>
<dbReference type="Pfam" id="PF24437">
    <property type="entry name" value="INTS7_HB"/>
    <property type="match status" value="1"/>
</dbReference>
<comment type="subcellular location">
    <subcellularLocation>
        <location evidence="2">Cytoplasm</location>
    </subcellularLocation>
    <subcellularLocation>
        <location evidence="1">Nucleus</location>
    </subcellularLocation>
</comment>
<reference evidence="8" key="1">
    <citation type="submission" date="2023-03" db="EMBL/GenBank/DDBJ databases">
        <authorList>
            <person name="Julca I."/>
        </authorList>
    </citation>
    <scope>NUCLEOTIDE SEQUENCE</scope>
</reference>
<protein>
    <submittedName>
        <fullName evidence="8">OLC1v1008152C3</fullName>
    </submittedName>
</protein>
<evidence type="ECO:0000313" key="9">
    <source>
        <dbReference type="Proteomes" id="UP001161247"/>
    </source>
</evidence>
<dbReference type="GO" id="GO:0005737">
    <property type="term" value="C:cytoplasm"/>
    <property type="evidence" value="ECO:0007669"/>
    <property type="project" value="UniProtKB-SubCell"/>
</dbReference>
<accession>A0AAV1DKW6</accession>
<feature type="domain" description="Integrator complex subunit 7-like C-terminal" evidence="5">
    <location>
        <begin position="971"/>
        <end position="1133"/>
    </location>
</feature>
<dbReference type="InterPro" id="IPR056516">
    <property type="entry name" value="INTS7_N"/>
</dbReference>
<keyword evidence="3" id="KW-0963">Cytoplasm</keyword>
<name>A0AAV1DKW6_OLDCO</name>
<dbReference type="GO" id="GO:0034472">
    <property type="term" value="P:snRNA 3'-end processing"/>
    <property type="evidence" value="ECO:0007669"/>
    <property type="project" value="TreeGrafter"/>
</dbReference>
<dbReference type="PANTHER" id="PTHR13322">
    <property type="entry name" value="C1ORF73 PROTEIN"/>
    <property type="match status" value="1"/>
</dbReference>
<evidence type="ECO:0000256" key="3">
    <source>
        <dbReference type="ARBA" id="ARBA00022490"/>
    </source>
</evidence>
<keyword evidence="9" id="KW-1185">Reference proteome</keyword>
<evidence type="ECO:0000259" key="7">
    <source>
        <dbReference type="Pfam" id="PF24437"/>
    </source>
</evidence>
<dbReference type="InterPro" id="IPR056517">
    <property type="entry name" value="INTS7_HB"/>
</dbReference>
<evidence type="ECO:0000256" key="1">
    <source>
        <dbReference type="ARBA" id="ARBA00004123"/>
    </source>
</evidence>
<feature type="domain" description="Integrator complex subunit 7 N-terminal" evidence="6">
    <location>
        <begin position="67"/>
        <end position="479"/>
    </location>
</feature>
<sequence length="1256" mass="141335">MEKTPVAYSMEWSIELEKGLRSKSHSKRIETISKFGKRIEWWNRQPEVSGRAEYKMFGFIPGEDKLFLNAILLRLADAFRTGDKGVKRCIVKIFLTELKSRRKRDKGEEGVFSKSKLNNYLEILTRVKVVLEGDSDTEDRALALYLLGCWADFAKDCASIRYSLLASLSFPNGDDNLEMKASLFAAWRFSELADDFACIFLGILTTKLGSMETSLAFKLAGCRALAKMGRCALSVASGAYKAGLRLLLDSAQSDQTFSIEMLISLTKIASRWTMLITSHMELLSAFLVEEDEAVCLQVVTLKCLQFVLANGIWCPGSVAARGVIMNLIDIVSKSEFSSALLGKALKVLHQMLCYYIPSCHFSEMLEVLSMLFVFINNMFQSSTMSERLFSIWMLLDILGKCLGKDGPESGEIVSILANQITTFVMDRMFVLMKLDISKYQSSEETGKEVKSLLRIVLNLIEIHSDVCGLVLDKITIFMKHLVDVLGDINMEKEDVTAGDVSECEALNPLRCVLYLAKMTNICVEYLEEQTDSYEFVNPLKLLVDHVLPSASLQLYTPSIYMLLLHFRNSYICIWLDRNHLTDDSGKYNLSCGDFFEQYDSFIFESAKKMFERRDFWSFYQAGKHAACLGHWSIATFIFEQLTKLVLSDPNYIWLKSLALISHSEGHLESFGRIALKKTIFQEGEGIASVFNRSHYAEALNEACNGLHAARRTLDASVPGLSTKFLDWFLFLRAKVLEIMKDIICLLEGVSFTRDTDRIMLKESLISLETLRPLVSSLSRISYRLKKVANECDLLLVSFFGMDAKSAMIISALAASCSLLAFSTGLVFSIPLLYASAENPNSCLETSEKHFYVMLIHDLLERLNLTEFETRESLLMLLRAYKESTTGCILPHCQNKGTGVCCRARCFVKISRYAVREIVTLKTEAAQISSGKSFSAVAVDGFQLLLRVIFKWMQIPFKCPSHFFQIRPDVKSELFISDGDGKIIEGMSVPLGSPLSLNVCLQVKNMPSSLPTQLSKLYCILSCTTEMESLQGNSKEQSGLNSEKWENDEMLDLYGKLVKYVTGSSKYKASNSLTVEEYLHFQPNQIGQGFSTCMLDISAFPVGIYRIQWHSCFVDNEGCYWSLLPLNAGPSFTIAEPPCSRFGGVEQLSNLVIESGSQAEGAQCKGSELHSPFHRKLAILEQSQLAYVVPRLLARVLGDWRMFGCGFQFLYAQALILKVENTVEVDYNAPRHLNTELKRMDWKSLLFDDGTKTGRDG</sequence>
<dbReference type="InterPro" id="IPR055195">
    <property type="entry name" value="INTS7_C_plant"/>
</dbReference>
<evidence type="ECO:0000256" key="2">
    <source>
        <dbReference type="ARBA" id="ARBA00004496"/>
    </source>
</evidence>
<dbReference type="AlphaFoldDB" id="A0AAV1DKW6"/>
<dbReference type="EMBL" id="OX459123">
    <property type="protein sequence ID" value="CAI9108530.1"/>
    <property type="molecule type" value="Genomic_DNA"/>
</dbReference>